<sequence length="292" mass="30664">MPDLSKPAVTVLGAGDMGSALVRALLAAGYPTTVWNRTPERAKPLVAEGATQATTVAEAVEASRLVIVCLLDYKSVTEVLDTARDALAGQVLVNLTNGTQGQARELAGRYDVDYLDGGIMAVPPMIASPAAFVFYSGSRSAYDTNKPVLEVFGESIYVGTDPGFAALHDIGLLSGMYGMFVGGLHALALVTSAGIPATKFAPLLKRYVSSMTGYVDRMAEQIDKQDYAIDVTSNIAMQSAGYVNLTLSAEEQGISPELLAPLGPLMAQRVADGHGHEDLGGVVELLKKGNKK</sequence>
<keyword evidence="2" id="KW-0560">Oxidoreductase</keyword>
<accession>A0A1Y5XV26</accession>
<evidence type="ECO:0000259" key="3">
    <source>
        <dbReference type="Pfam" id="PF03446"/>
    </source>
</evidence>
<protein>
    <submittedName>
        <fullName evidence="5">3-hydroxyisobutyrate dehydrogenase</fullName>
    </submittedName>
</protein>
<dbReference type="Proteomes" id="UP000192674">
    <property type="component" value="Unassembled WGS sequence"/>
</dbReference>
<dbReference type="Pfam" id="PF21761">
    <property type="entry name" value="RedAm-like_C"/>
    <property type="match status" value="1"/>
</dbReference>
<gene>
    <name evidence="5" type="ORF">SAMN05661093_04936</name>
</gene>
<evidence type="ECO:0000313" key="5">
    <source>
        <dbReference type="EMBL" id="SMD13896.1"/>
    </source>
</evidence>
<dbReference type="InterPro" id="IPR015815">
    <property type="entry name" value="HIBADH-related"/>
</dbReference>
<evidence type="ECO:0000259" key="4">
    <source>
        <dbReference type="Pfam" id="PF21761"/>
    </source>
</evidence>
<dbReference type="SUPFAM" id="SSF51735">
    <property type="entry name" value="NAD(P)-binding Rossmann-fold domains"/>
    <property type="match status" value="1"/>
</dbReference>
<organism evidence="5 6">
    <name type="scientific">Kibdelosporangium aridum</name>
    <dbReference type="NCBI Taxonomy" id="2030"/>
    <lineage>
        <taxon>Bacteria</taxon>
        <taxon>Bacillati</taxon>
        <taxon>Actinomycetota</taxon>
        <taxon>Actinomycetes</taxon>
        <taxon>Pseudonocardiales</taxon>
        <taxon>Pseudonocardiaceae</taxon>
        <taxon>Kibdelosporangium</taxon>
    </lineage>
</organism>
<dbReference type="RefSeq" id="WP_084429348.1">
    <property type="nucleotide sequence ID" value="NZ_FWXV01000004.1"/>
</dbReference>
<dbReference type="Gene3D" id="3.40.50.720">
    <property type="entry name" value="NAD(P)-binding Rossmann-like Domain"/>
    <property type="match status" value="1"/>
</dbReference>
<evidence type="ECO:0000256" key="2">
    <source>
        <dbReference type="ARBA" id="ARBA00023002"/>
    </source>
</evidence>
<comment type="similarity">
    <text evidence="1">Belongs to the HIBADH-related family.</text>
</comment>
<dbReference type="PIRSF" id="PIRSF000103">
    <property type="entry name" value="HIBADH"/>
    <property type="match status" value="1"/>
</dbReference>
<evidence type="ECO:0000256" key="1">
    <source>
        <dbReference type="ARBA" id="ARBA00009080"/>
    </source>
</evidence>
<feature type="domain" description="NADPH-dependent reductive aminase-like C-terminal" evidence="4">
    <location>
        <begin position="161"/>
        <end position="288"/>
    </location>
</feature>
<dbReference type="GO" id="GO:0016491">
    <property type="term" value="F:oxidoreductase activity"/>
    <property type="evidence" value="ECO:0007669"/>
    <property type="project" value="UniProtKB-KW"/>
</dbReference>
<keyword evidence="6" id="KW-1185">Reference proteome</keyword>
<dbReference type="PANTHER" id="PTHR43580">
    <property type="entry name" value="OXIDOREDUCTASE GLYR1-RELATED"/>
    <property type="match status" value="1"/>
</dbReference>
<proteinExistence type="inferred from homology"/>
<dbReference type="InterPro" id="IPR036291">
    <property type="entry name" value="NAD(P)-bd_dom_sf"/>
</dbReference>
<dbReference type="InterPro" id="IPR048666">
    <property type="entry name" value="RedAm-like_C"/>
</dbReference>
<dbReference type="Gene3D" id="1.10.1040.10">
    <property type="entry name" value="N-(1-d-carboxylethyl)-l-norvaline Dehydrogenase, domain 2"/>
    <property type="match status" value="1"/>
</dbReference>
<dbReference type="InterPro" id="IPR051265">
    <property type="entry name" value="HIBADH-related_NP60_sf"/>
</dbReference>
<dbReference type="PANTHER" id="PTHR43580:SF2">
    <property type="entry name" value="CYTOKINE-LIKE NUCLEAR FACTOR N-PAC"/>
    <property type="match status" value="1"/>
</dbReference>
<name>A0A1Y5XV26_KIBAR</name>
<reference evidence="5 6" key="1">
    <citation type="submission" date="2017-04" db="EMBL/GenBank/DDBJ databases">
        <authorList>
            <person name="Afonso C.L."/>
            <person name="Miller P.J."/>
            <person name="Scott M.A."/>
            <person name="Spackman E."/>
            <person name="Goraichik I."/>
            <person name="Dimitrov K.M."/>
            <person name="Suarez D.L."/>
            <person name="Swayne D.E."/>
        </authorList>
    </citation>
    <scope>NUCLEOTIDE SEQUENCE [LARGE SCALE GENOMIC DNA]</scope>
    <source>
        <strain evidence="5 6">DSM 43828</strain>
    </source>
</reference>
<dbReference type="InterPro" id="IPR013328">
    <property type="entry name" value="6PGD_dom2"/>
</dbReference>
<dbReference type="AlphaFoldDB" id="A0A1Y5XV26"/>
<dbReference type="Pfam" id="PF03446">
    <property type="entry name" value="NAD_binding_2"/>
    <property type="match status" value="1"/>
</dbReference>
<feature type="domain" description="6-phosphogluconate dehydrogenase NADP-binding" evidence="3">
    <location>
        <begin position="9"/>
        <end position="158"/>
    </location>
</feature>
<dbReference type="InterPro" id="IPR006115">
    <property type="entry name" value="6PGDH_NADP-bd"/>
</dbReference>
<evidence type="ECO:0000313" key="6">
    <source>
        <dbReference type="Proteomes" id="UP000192674"/>
    </source>
</evidence>
<dbReference type="GO" id="GO:0050661">
    <property type="term" value="F:NADP binding"/>
    <property type="evidence" value="ECO:0007669"/>
    <property type="project" value="InterPro"/>
</dbReference>
<dbReference type="OrthoDB" id="9135493at2"/>
<dbReference type="EMBL" id="FWXV01000004">
    <property type="protein sequence ID" value="SMD13896.1"/>
    <property type="molecule type" value="Genomic_DNA"/>
</dbReference>